<keyword evidence="1" id="KW-0812">Transmembrane</keyword>
<comment type="caution">
    <text evidence="2">The sequence shown here is derived from an EMBL/GenBank/DDBJ whole genome shotgun (WGS) entry which is preliminary data.</text>
</comment>
<gene>
    <name evidence="2" type="ORF">QH73_0011900</name>
</gene>
<evidence type="ECO:0000256" key="1">
    <source>
        <dbReference type="SAM" id="Phobius"/>
    </source>
</evidence>
<keyword evidence="3" id="KW-1185">Reference proteome</keyword>
<accession>A0A9X5I499</accession>
<name>A0A9X5I499_9CYAN</name>
<evidence type="ECO:0000313" key="2">
    <source>
        <dbReference type="EMBL" id="NHC35353.1"/>
    </source>
</evidence>
<reference evidence="2 3" key="1">
    <citation type="journal article" date="2015" name="Genome Announc.">
        <title>Draft Genome Sequence of the Terrestrial Cyanobacterium Scytonema millei VB511283, Isolated from Eastern India.</title>
        <authorList>
            <person name="Sen D."/>
            <person name="Chandrababunaidu M.M."/>
            <person name="Singh D."/>
            <person name="Sanghi N."/>
            <person name="Ghorai A."/>
            <person name="Mishra G.P."/>
            <person name="Madduluri M."/>
            <person name="Adhikary S.P."/>
            <person name="Tripathy S."/>
        </authorList>
    </citation>
    <scope>NUCLEOTIDE SEQUENCE [LARGE SCALE GENOMIC DNA]</scope>
    <source>
        <strain evidence="2 3">VB511283</strain>
    </source>
</reference>
<keyword evidence="1" id="KW-1133">Transmembrane helix</keyword>
<keyword evidence="1" id="KW-0472">Membrane</keyword>
<sequence length="111" mass="11326">MLELEALLLGLEPLTAAGIGLGALALAPVVGVVGSAMGGSNSAVGNSLSESSKSLAKTGMVWMLDAYDKAQNTVAEASESFQDLVAEARTDLKKSKAKPEQSSIPHQVEIG</sequence>
<feature type="transmembrane region" description="Helical" evidence="1">
    <location>
        <begin position="14"/>
        <end position="33"/>
    </location>
</feature>
<organism evidence="2 3">
    <name type="scientific">Scytonema millei VB511283</name>
    <dbReference type="NCBI Taxonomy" id="1245923"/>
    <lineage>
        <taxon>Bacteria</taxon>
        <taxon>Bacillati</taxon>
        <taxon>Cyanobacteriota</taxon>
        <taxon>Cyanophyceae</taxon>
        <taxon>Nostocales</taxon>
        <taxon>Scytonemataceae</taxon>
        <taxon>Scytonema</taxon>
    </lineage>
</organism>
<dbReference type="EMBL" id="JTJC03000003">
    <property type="protein sequence ID" value="NHC35353.1"/>
    <property type="molecule type" value="Genomic_DNA"/>
</dbReference>
<proteinExistence type="predicted"/>
<dbReference type="OrthoDB" id="532127at2"/>
<protein>
    <submittedName>
        <fullName evidence="2">DUF5132 domain-containing protein</fullName>
    </submittedName>
</protein>
<dbReference type="Proteomes" id="UP000031532">
    <property type="component" value="Unassembled WGS sequence"/>
</dbReference>
<dbReference type="RefSeq" id="WP_039714170.1">
    <property type="nucleotide sequence ID" value="NZ_JTJC03000003.1"/>
</dbReference>
<dbReference type="AlphaFoldDB" id="A0A9X5I499"/>
<evidence type="ECO:0000313" key="3">
    <source>
        <dbReference type="Proteomes" id="UP000031532"/>
    </source>
</evidence>